<name>A0A7D6W110_9CLOT</name>
<sequence length="62" mass="6539">MELVLCATKDRSEPNGYRNIVDSGGGGFIESTYGLALVFEGGSVVASYIDQKMASVTKTFGT</sequence>
<accession>A0A7D6W110</accession>
<proteinExistence type="predicted"/>
<evidence type="ECO:0000313" key="1">
    <source>
        <dbReference type="EMBL" id="QLY80371.1"/>
    </source>
</evidence>
<organism evidence="1 2">
    <name type="scientific">Clostridium intestinale</name>
    <dbReference type="NCBI Taxonomy" id="36845"/>
    <lineage>
        <taxon>Bacteria</taxon>
        <taxon>Bacillati</taxon>
        <taxon>Bacillota</taxon>
        <taxon>Clostridia</taxon>
        <taxon>Eubacteriales</taxon>
        <taxon>Clostridiaceae</taxon>
        <taxon>Clostridium</taxon>
    </lineage>
</organism>
<reference evidence="1 2" key="1">
    <citation type="submission" date="2020-07" db="EMBL/GenBank/DDBJ databases">
        <title>Electron transfer.</title>
        <authorList>
            <person name="Huang L."/>
            <person name="Liu X."/>
            <person name="Zhou S."/>
        </authorList>
    </citation>
    <scope>NUCLEOTIDE SEQUENCE [LARGE SCALE GENOMIC DNA]</scope>
    <source>
        <strain evidence="1 2">Lx1</strain>
    </source>
</reference>
<evidence type="ECO:0000313" key="2">
    <source>
        <dbReference type="Proteomes" id="UP000512286"/>
    </source>
</evidence>
<dbReference type="Proteomes" id="UP000512286">
    <property type="component" value="Chromosome"/>
</dbReference>
<gene>
    <name evidence="1" type="ORF">HZF06_01960</name>
</gene>
<dbReference type="RefSeq" id="WP_181602223.1">
    <property type="nucleotide sequence ID" value="NZ_CP059378.1"/>
</dbReference>
<protein>
    <submittedName>
        <fullName evidence="1">Uncharacterized protein</fullName>
    </submittedName>
</protein>
<dbReference type="AlphaFoldDB" id="A0A7D6W110"/>
<dbReference type="KEGG" id="cint:HZF06_01960"/>
<dbReference type="EMBL" id="CP059378">
    <property type="protein sequence ID" value="QLY80371.1"/>
    <property type="molecule type" value="Genomic_DNA"/>
</dbReference>